<dbReference type="RefSeq" id="WP_272776520.1">
    <property type="nucleotide sequence ID" value="NZ_JAQQLI010000009.1"/>
</dbReference>
<dbReference type="InterPro" id="IPR020904">
    <property type="entry name" value="Sc_DH/Rdtase_CS"/>
</dbReference>
<dbReference type="InterPro" id="IPR002347">
    <property type="entry name" value="SDR_fam"/>
</dbReference>
<evidence type="ECO:0000313" key="3">
    <source>
        <dbReference type="Proteomes" id="UP001165652"/>
    </source>
</evidence>
<dbReference type="NCBIfam" id="NF009093">
    <property type="entry name" value="PRK12429.1"/>
    <property type="match status" value="1"/>
</dbReference>
<reference evidence="2" key="1">
    <citation type="journal article" date="2023" name="Microbiol Resour">
        <title>Genome Sequences of Rhodoplanes serenus and Two Thermotolerant Strains, Rhodoplanes tepidamans and 'Rhodoplanes cryptolactis,' Further Refine the Genus.</title>
        <authorList>
            <person name="Rayyan A.A."/>
            <person name="Kyndt J.A."/>
        </authorList>
    </citation>
    <scope>NUCLEOTIDE SEQUENCE</scope>
    <source>
        <strain evidence="2">DSM 9987</strain>
    </source>
</reference>
<dbReference type="Gene3D" id="3.40.50.720">
    <property type="entry name" value="NAD(P)-binding Rossmann-like Domain"/>
    <property type="match status" value="1"/>
</dbReference>
<keyword evidence="2" id="KW-0560">Oxidoreductase</keyword>
<dbReference type="PRINTS" id="PR00081">
    <property type="entry name" value="GDHRDH"/>
</dbReference>
<dbReference type="PROSITE" id="PS00061">
    <property type="entry name" value="ADH_SHORT"/>
    <property type="match status" value="1"/>
</dbReference>
<dbReference type="EC" id="1.1.1.30" evidence="2"/>
<dbReference type="PRINTS" id="PR00080">
    <property type="entry name" value="SDRFAMILY"/>
</dbReference>
<dbReference type="SUPFAM" id="SSF51735">
    <property type="entry name" value="NAD(P)-binding Rossmann-fold domains"/>
    <property type="match status" value="1"/>
</dbReference>
<name>A0ABT5J9D9_RHOTP</name>
<accession>A0ABT5J9D9</accession>
<evidence type="ECO:0000256" key="1">
    <source>
        <dbReference type="ARBA" id="ARBA00006484"/>
    </source>
</evidence>
<reference evidence="2" key="2">
    <citation type="submission" date="2023-02" db="EMBL/GenBank/DDBJ databases">
        <authorList>
            <person name="Rayyan A."/>
            <person name="Meyer T."/>
            <person name="Kyndt J.A."/>
        </authorList>
    </citation>
    <scope>NUCLEOTIDE SEQUENCE</scope>
    <source>
        <strain evidence="2">DSM 9987</strain>
    </source>
</reference>
<dbReference type="InterPro" id="IPR036291">
    <property type="entry name" value="NAD(P)-bd_dom_sf"/>
</dbReference>
<comment type="caution">
    <text evidence="2">The sequence shown here is derived from an EMBL/GenBank/DDBJ whole genome shotgun (WGS) entry which is preliminary data.</text>
</comment>
<organism evidence="2 3">
    <name type="scientific">Rhodoplanes tepidamans</name>
    <name type="common">Rhodoplanes cryptolactis</name>
    <dbReference type="NCBI Taxonomy" id="200616"/>
    <lineage>
        <taxon>Bacteria</taxon>
        <taxon>Pseudomonadati</taxon>
        <taxon>Pseudomonadota</taxon>
        <taxon>Alphaproteobacteria</taxon>
        <taxon>Hyphomicrobiales</taxon>
        <taxon>Nitrobacteraceae</taxon>
        <taxon>Rhodoplanes</taxon>
    </lineage>
</organism>
<dbReference type="InterPro" id="IPR050259">
    <property type="entry name" value="SDR"/>
</dbReference>
<protein>
    <submittedName>
        <fullName evidence="2">3-hydroxybutyrate dehydrogenase</fullName>
        <ecNumber evidence="2">1.1.1.30</ecNumber>
    </submittedName>
</protein>
<keyword evidence="3" id="KW-1185">Reference proteome</keyword>
<dbReference type="EMBL" id="JAQQLI010000009">
    <property type="protein sequence ID" value="MDC7785675.1"/>
    <property type="molecule type" value="Genomic_DNA"/>
</dbReference>
<proteinExistence type="inferred from homology"/>
<dbReference type="PANTHER" id="PTHR42879:SF2">
    <property type="entry name" value="3-OXOACYL-[ACYL-CARRIER-PROTEIN] REDUCTASE FABG"/>
    <property type="match status" value="1"/>
</dbReference>
<dbReference type="Pfam" id="PF13561">
    <property type="entry name" value="adh_short_C2"/>
    <property type="match status" value="1"/>
</dbReference>
<sequence length="260" mass="27254">MLKNRNAIVTGATSGIGLGIARALAAEGCNLMIGGLAPAGVPERLCGEIASEHGVKVVHSGADLSEPEAVRGLAADAMRELGHIDILVNDAGLQFVAPLVEYPEEKWNLLRAVMFDAPFHLIKAVLPGMIERKWGRIVNISSVMGVIAAPHKPAYVSSKHGLAGLTKAVALEVAADGITCNAILPGTVLTDVIKSQLPNQAKVLGCTEEEAMDRVFTQNHPTRRLIDPSEIGATVVFLCSEGAKSITGVLLPVDGGYTAR</sequence>
<dbReference type="GO" id="GO:0003858">
    <property type="term" value="F:3-hydroxybutyrate dehydrogenase activity"/>
    <property type="evidence" value="ECO:0007669"/>
    <property type="project" value="UniProtKB-EC"/>
</dbReference>
<comment type="similarity">
    <text evidence="1">Belongs to the short-chain dehydrogenases/reductases (SDR) family.</text>
</comment>
<evidence type="ECO:0000313" key="2">
    <source>
        <dbReference type="EMBL" id="MDC7785675.1"/>
    </source>
</evidence>
<dbReference type="Proteomes" id="UP001165652">
    <property type="component" value="Unassembled WGS sequence"/>
</dbReference>
<gene>
    <name evidence="2" type="ORF">PQJ73_08275</name>
</gene>
<dbReference type="PANTHER" id="PTHR42879">
    <property type="entry name" value="3-OXOACYL-(ACYL-CARRIER-PROTEIN) REDUCTASE"/>
    <property type="match status" value="1"/>
</dbReference>